<dbReference type="Pfam" id="PF01266">
    <property type="entry name" value="DAO"/>
    <property type="match status" value="1"/>
</dbReference>
<keyword evidence="4" id="KW-1185">Reference proteome</keyword>
<dbReference type="RefSeq" id="WP_132248524.1">
    <property type="nucleotide sequence ID" value="NZ_SLZU01000026.1"/>
</dbReference>
<dbReference type="AlphaFoldDB" id="A0A4R3J2P2"/>
<dbReference type="GO" id="GO:0005737">
    <property type="term" value="C:cytoplasm"/>
    <property type="evidence" value="ECO:0007669"/>
    <property type="project" value="TreeGrafter"/>
</dbReference>
<dbReference type="InterPro" id="IPR006076">
    <property type="entry name" value="FAD-dep_OxRdtase"/>
</dbReference>
<organism evidence="3 4">
    <name type="scientific">Primorskyibacter sedentarius</name>
    <dbReference type="NCBI Taxonomy" id="745311"/>
    <lineage>
        <taxon>Bacteria</taxon>
        <taxon>Pseudomonadati</taxon>
        <taxon>Pseudomonadota</taxon>
        <taxon>Alphaproteobacteria</taxon>
        <taxon>Rhodobacterales</taxon>
        <taxon>Roseobacteraceae</taxon>
        <taxon>Primorskyibacter</taxon>
    </lineage>
</organism>
<feature type="domain" description="FAD dependent oxidoreductase" evidence="2">
    <location>
        <begin position="30"/>
        <end position="380"/>
    </location>
</feature>
<dbReference type="Gene3D" id="3.50.50.60">
    <property type="entry name" value="FAD/NAD(P)-binding domain"/>
    <property type="match status" value="1"/>
</dbReference>
<reference evidence="3 4" key="1">
    <citation type="submission" date="2019-03" db="EMBL/GenBank/DDBJ databases">
        <title>Genomic Encyclopedia of Type Strains, Phase IV (KMG-IV): sequencing the most valuable type-strain genomes for metagenomic binning, comparative biology and taxonomic classification.</title>
        <authorList>
            <person name="Goeker M."/>
        </authorList>
    </citation>
    <scope>NUCLEOTIDE SEQUENCE [LARGE SCALE GENOMIC DNA]</scope>
    <source>
        <strain evidence="3 4">DSM 104836</strain>
    </source>
</reference>
<dbReference type="GO" id="GO:0016491">
    <property type="term" value="F:oxidoreductase activity"/>
    <property type="evidence" value="ECO:0007669"/>
    <property type="project" value="UniProtKB-KW"/>
</dbReference>
<accession>A0A4R3J2P2</accession>
<dbReference type="EMBL" id="SLZU01000026">
    <property type="protein sequence ID" value="TCS57606.1"/>
    <property type="molecule type" value="Genomic_DNA"/>
</dbReference>
<protein>
    <submittedName>
        <fullName evidence="3">Glycine/D-amino acid oxidase-like deaminating enzyme</fullName>
    </submittedName>
</protein>
<evidence type="ECO:0000313" key="3">
    <source>
        <dbReference type="EMBL" id="TCS57606.1"/>
    </source>
</evidence>
<dbReference type="PANTHER" id="PTHR13847">
    <property type="entry name" value="SARCOSINE DEHYDROGENASE-RELATED"/>
    <property type="match status" value="1"/>
</dbReference>
<dbReference type="Proteomes" id="UP000295696">
    <property type="component" value="Unassembled WGS sequence"/>
</dbReference>
<proteinExistence type="predicted"/>
<dbReference type="OrthoDB" id="9806601at2"/>
<dbReference type="SUPFAM" id="SSF51905">
    <property type="entry name" value="FAD/NAD(P)-binding domain"/>
    <property type="match status" value="1"/>
</dbReference>
<comment type="caution">
    <text evidence="3">The sequence shown here is derived from an EMBL/GenBank/DDBJ whole genome shotgun (WGS) entry which is preliminary data.</text>
</comment>
<evidence type="ECO:0000313" key="4">
    <source>
        <dbReference type="Proteomes" id="UP000295696"/>
    </source>
</evidence>
<keyword evidence="1" id="KW-0560">Oxidoreductase</keyword>
<evidence type="ECO:0000259" key="2">
    <source>
        <dbReference type="Pfam" id="PF01266"/>
    </source>
</evidence>
<gene>
    <name evidence="3" type="ORF">EDD52_12614</name>
</gene>
<name>A0A4R3J2P2_9RHOB</name>
<dbReference type="PANTHER" id="PTHR13847:SF275">
    <property type="entry name" value="GAMMA-GLUTAMYLPUTRESCINE OXIDOREDUCTASE"/>
    <property type="match status" value="1"/>
</dbReference>
<dbReference type="Gene3D" id="3.30.9.10">
    <property type="entry name" value="D-Amino Acid Oxidase, subunit A, domain 2"/>
    <property type="match status" value="1"/>
</dbReference>
<evidence type="ECO:0000256" key="1">
    <source>
        <dbReference type="ARBA" id="ARBA00023002"/>
    </source>
</evidence>
<sequence>MSGHEAISLWDASAQEDDYAAPMPDGASVDVAIVGGGFTGLSTALHCAEKGLSAHVVEAEQIGYGGSGRNCGLVNAALWLPPQKVREKLGPDYGPRFITKFGNGPNYVFSLIEKHQIRCEVTKTGTIHAAHSPAGFRDLQGRHAEWQRLGEPVDLLNRKEISSMIGTDHFHGGLVDHRAGTINPMGYCRGLARAARGAGAEISTGVRATKLQRDGELWKVETDQGTICAKAVVLGTNAYTDDLWPGLSRIFTLIHYFQLATKSLGGDAAHILPGKQGLWDTGQIMFNIRRDAFDRLIVGSMGKVVGNKDHGLSHRWAKKQIARIFPSLGPVEFEEAWHGKIAMTPDHLPRIHELDTNLFTPIGYNGRGITTGTMFGETMAGLLTGMDRADLPLPMTKLTTVPSAPFVSRIYQSAFTANQILKSI</sequence>
<dbReference type="InterPro" id="IPR036188">
    <property type="entry name" value="FAD/NAD-bd_sf"/>
</dbReference>